<feature type="transmembrane region" description="Helical" evidence="1">
    <location>
        <begin position="86"/>
        <end position="107"/>
    </location>
</feature>
<evidence type="ECO:0000313" key="3">
    <source>
        <dbReference type="EMBL" id="CAB4598117.1"/>
    </source>
</evidence>
<dbReference type="SUPFAM" id="SSF103481">
    <property type="entry name" value="Multidrug resistance efflux transporter EmrE"/>
    <property type="match status" value="1"/>
</dbReference>
<dbReference type="GO" id="GO:0016020">
    <property type="term" value="C:membrane"/>
    <property type="evidence" value="ECO:0007669"/>
    <property type="project" value="InterPro"/>
</dbReference>
<keyword evidence="1" id="KW-0812">Transmembrane</keyword>
<sequence length="277" mass="28082">MSVFLALLASLIWGTSDFLGGTVSKKLPAVTTLLWANLLVLPGLMIVTVVIGDLQLTPTTIGWGIVAGISGSLGICALYQGLATGVMGVVAPIASTSVAIPVIVGVVTGEAIGAVRGFGIAMAIGGIILAGGPSVREFRSGGHRPLLFAGAAAVLIGIFLVAMANGSQESALSTLVVMRITDVGLLLPMVFILGLTRIPGRSAVPSIAFIGAADLAANALYGFAVHGSQMAITAVLASLYPVVTLLMARRINQERLNREQMIGVTLAMVGVAAVVLG</sequence>
<evidence type="ECO:0000256" key="1">
    <source>
        <dbReference type="SAM" id="Phobius"/>
    </source>
</evidence>
<dbReference type="InterPro" id="IPR037185">
    <property type="entry name" value="EmrE-like"/>
</dbReference>
<reference evidence="3" key="1">
    <citation type="submission" date="2020-05" db="EMBL/GenBank/DDBJ databases">
        <authorList>
            <person name="Chiriac C."/>
            <person name="Salcher M."/>
            <person name="Ghai R."/>
            <person name="Kavagutti S V."/>
        </authorList>
    </citation>
    <scope>NUCLEOTIDE SEQUENCE</scope>
</reference>
<dbReference type="PANTHER" id="PTHR22911">
    <property type="entry name" value="ACYL-MALONYL CONDENSING ENZYME-RELATED"/>
    <property type="match status" value="1"/>
</dbReference>
<keyword evidence="1" id="KW-1133">Transmembrane helix</keyword>
<feature type="domain" description="EamA" evidence="2">
    <location>
        <begin position="2"/>
        <end position="130"/>
    </location>
</feature>
<dbReference type="AlphaFoldDB" id="A0A6J6GAB7"/>
<evidence type="ECO:0000259" key="2">
    <source>
        <dbReference type="Pfam" id="PF00892"/>
    </source>
</evidence>
<organism evidence="3">
    <name type="scientific">freshwater metagenome</name>
    <dbReference type="NCBI Taxonomy" id="449393"/>
    <lineage>
        <taxon>unclassified sequences</taxon>
        <taxon>metagenomes</taxon>
        <taxon>ecological metagenomes</taxon>
    </lineage>
</organism>
<feature type="transmembrane region" description="Helical" evidence="1">
    <location>
        <begin position="34"/>
        <end position="54"/>
    </location>
</feature>
<keyword evidence="1" id="KW-0472">Membrane</keyword>
<feature type="transmembrane region" description="Helical" evidence="1">
    <location>
        <begin position="207"/>
        <end position="224"/>
    </location>
</feature>
<dbReference type="EMBL" id="CAEZUP010000004">
    <property type="protein sequence ID" value="CAB4598117.1"/>
    <property type="molecule type" value="Genomic_DNA"/>
</dbReference>
<feature type="transmembrane region" description="Helical" evidence="1">
    <location>
        <begin position="230"/>
        <end position="248"/>
    </location>
</feature>
<feature type="domain" description="EamA" evidence="2">
    <location>
        <begin position="146"/>
        <end position="275"/>
    </location>
</feature>
<dbReference type="Pfam" id="PF00892">
    <property type="entry name" value="EamA"/>
    <property type="match status" value="2"/>
</dbReference>
<feature type="transmembrane region" description="Helical" evidence="1">
    <location>
        <begin position="146"/>
        <end position="164"/>
    </location>
</feature>
<dbReference type="InterPro" id="IPR000620">
    <property type="entry name" value="EamA_dom"/>
</dbReference>
<dbReference type="PANTHER" id="PTHR22911:SF137">
    <property type="entry name" value="SOLUTE CARRIER FAMILY 35 MEMBER G2-RELATED"/>
    <property type="match status" value="1"/>
</dbReference>
<feature type="transmembrane region" description="Helical" evidence="1">
    <location>
        <begin position="176"/>
        <end position="195"/>
    </location>
</feature>
<name>A0A6J6GAB7_9ZZZZ</name>
<accession>A0A6J6GAB7</accession>
<protein>
    <submittedName>
        <fullName evidence="3">Unannotated protein</fullName>
    </submittedName>
</protein>
<proteinExistence type="predicted"/>
<gene>
    <name evidence="3" type="ORF">UFOPK1835_00194</name>
</gene>
<feature type="transmembrane region" description="Helical" evidence="1">
    <location>
        <begin position="61"/>
        <end position="80"/>
    </location>
</feature>